<proteinExistence type="predicted"/>
<dbReference type="Proteomes" id="UP000018689">
    <property type="component" value="Chromosome"/>
</dbReference>
<accession>V9RA57</accession>
<dbReference type="HOGENOM" id="CLU_122761_0_0_5"/>
<dbReference type="EMBL" id="CP006917">
    <property type="protein sequence ID" value="AHC39756.1"/>
    <property type="molecule type" value="Genomic_DNA"/>
</dbReference>
<protein>
    <submittedName>
        <fullName evidence="2">Uncharacterized protein</fullName>
    </submittedName>
</protein>
<keyword evidence="1" id="KW-0472">Membrane</keyword>
<dbReference type="KEGG" id="emr:EMUR_03895"/>
<keyword evidence="1" id="KW-0812">Transmembrane</keyword>
<sequence length="150" mass="16459">MDEGEGIMLNSVGSNVLNNVVNGTSSATVGPNVVGNTENSYTAVQVVVVIGAAILLLLGLCCINYVCRYREHRVRRLRRMNYLREHGPGPDVPNVIMELDVVHNAQSRENQSQCVESSPFICNHGGQENGDTGDDHQVRPVFRLQGVFPR</sequence>
<dbReference type="PATRIC" id="fig|1423892.3.peg.800"/>
<name>V9RA57_9RICK</name>
<reference evidence="2 3" key="1">
    <citation type="journal article" date="2014" name="Genome Announc.">
        <title>Complete Genome Sequence of Ehrlichia muris Strain AS145T, a Model Monocytotropic Ehrlichia Strain.</title>
        <authorList>
            <person name="Thirumalapura N.R."/>
            <person name="Qin X."/>
            <person name="Kuriakose J.A."/>
            <person name="Walker D.H."/>
        </authorList>
    </citation>
    <scope>NUCLEOTIDE SEQUENCE [LARGE SCALE GENOMIC DNA]</scope>
    <source>
        <strain evidence="3">AS154</strain>
    </source>
</reference>
<feature type="transmembrane region" description="Helical" evidence="1">
    <location>
        <begin position="43"/>
        <end position="67"/>
    </location>
</feature>
<gene>
    <name evidence="2" type="ORF">EMUR_03895</name>
</gene>
<organism evidence="2 3">
    <name type="scientific">Ehrlichia muris AS145</name>
    <dbReference type="NCBI Taxonomy" id="1423892"/>
    <lineage>
        <taxon>Bacteria</taxon>
        <taxon>Pseudomonadati</taxon>
        <taxon>Pseudomonadota</taxon>
        <taxon>Alphaproteobacteria</taxon>
        <taxon>Rickettsiales</taxon>
        <taxon>Anaplasmataceae</taxon>
        <taxon>Ehrlichia</taxon>
    </lineage>
</organism>
<keyword evidence="1" id="KW-1133">Transmembrane helix</keyword>
<evidence type="ECO:0000313" key="2">
    <source>
        <dbReference type="EMBL" id="AHC39756.1"/>
    </source>
</evidence>
<dbReference type="AlphaFoldDB" id="V9RA57"/>
<keyword evidence="3" id="KW-1185">Reference proteome</keyword>
<evidence type="ECO:0000256" key="1">
    <source>
        <dbReference type="SAM" id="Phobius"/>
    </source>
</evidence>
<evidence type="ECO:0000313" key="3">
    <source>
        <dbReference type="Proteomes" id="UP000018689"/>
    </source>
</evidence>